<evidence type="ECO:0000313" key="2">
    <source>
        <dbReference type="Proteomes" id="UP000240268"/>
    </source>
</evidence>
<reference evidence="1 2" key="1">
    <citation type="submission" date="2017-12" db="EMBL/GenBank/DDBJ databases">
        <title>Phages infecting Faecalibacterium prausnitzii belong to novel viral genera that help decipher intestinal viromes.</title>
        <authorList>
            <person name="Petit M.-A."/>
            <person name="De Paepe M."/>
            <person name="Benevides L."/>
            <person name="Langella P."/>
        </authorList>
    </citation>
    <scope>NUCLEOTIDE SEQUENCE [LARGE SCALE GENOMIC DNA]</scope>
</reference>
<keyword evidence="2" id="KW-1185">Reference proteome</keyword>
<dbReference type="GeneID" id="54987442"/>
<proteinExistence type="predicted"/>
<dbReference type="EMBL" id="MG711465">
    <property type="protein sequence ID" value="AUV56631.1"/>
    <property type="molecule type" value="Genomic_DNA"/>
</dbReference>
<accession>A0A2K9V3I4</accession>
<name>A0A2K9V3I4_9CAUD</name>
<dbReference type="RefSeq" id="YP_009797033.1">
    <property type="nucleotide sequence ID" value="NC_047909.1"/>
</dbReference>
<dbReference type="KEGG" id="vg:54987442"/>
<organism evidence="1 2">
    <name type="scientific">Faecalibacterium phage FP_Brigit</name>
    <dbReference type="NCBI Taxonomy" id="2070181"/>
    <lineage>
        <taxon>Viruses</taxon>
        <taxon>Duplodnaviria</taxon>
        <taxon>Heunggongvirae</taxon>
        <taxon>Uroviricota</taxon>
        <taxon>Caudoviricetes</taxon>
        <taxon>Brigitvirus</taxon>
        <taxon>Brigitvirus brigit</taxon>
    </lineage>
</organism>
<dbReference type="Proteomes" id="UP000240268">
    <property type="component" value="Segment"/>
</dbReference>
<protein>
    <submittedName>
        <fullName evidence="1">Uncharacterized protein</fullName>
    </submittedName>
</protein>
<sequence>MDKVIIASVEDRLTVAAILVKNDYTVRQGKQLRQGKKSYEYYLEYAPNDKPKQAAGE</sequence>
<evidence type="ECO:0000313" key="1">
    <source>
        <dbReference type="EMBL" id="AUV56631.1"/>
    </source>
</evidence>